<evidence type="ECO:0000256" key="1">
    <source>
        <dbReference type="ARBA" id="ARBA00022649"/>
    </source>
</evidence>
<evidence type="ECO:0000313" key="3">
    <source>
        <dbReference type="Proteomes" id="UP000030853"/>
    </source>
</evidence>
<keyword evidence="1" id="KW-1277">Toxin-antitoxin system</keyword>
<dbReference type="Proteomes" id="UP000030853">
    <property type="component" value="Unassembled WGS sequence"/>
</dbReference>
<dbReference type="InterPro" id="IPR009956">
    <property type="entry name" value="Post-segregation_anti-tox_CcdA"/>
</dbReference>
<accession>A0A0B1R0D2</accession>
<name>A0A0B1R0D2_9GAMM</name>
<protein>
    <recommendedName>
        <fullName evidence="4">Antitoxin</fullName>
    </recommendedName>
</protein>
<evidence type="ECO:0008006" key="4">
    <source>
        <dbReference type="Google" id="ProtNLM"/>
    </source>
</evidence>
<dbReference type="Pfam" id="PF07362">
    <property type="entry name" value="CcdA"/>
    <property type="match status" value="1"/>
</dbReference>
<proteinExistence type="predicted"/>
<comment type="caution">
    <text evidence="2">The sequence shown here is derived from an EMBL/GenBank/DDBJ whole genome shotgun (WGS) entry which is preliminary data.</text>
</comment>
<dbReference type="EMBL" id="JTJJ01000096">
    <property type="protein sequence ID" value="KHJ66094.1"/>
    <property type="molecule type" value="Genomic_DNA"/>
</dbReference>
<dbReference type="AlphaFoldDB" id="A0A0B1R0D2"/>
<reference evidence="2 3" key="1">
    <citation type="submission" date="2014-11" db="EMBL/GenBank/DDBJ databases">
        <title>Genome sequencing of Pantoea rodasii ND03.</title>
        <authorList>
            <person name="Muhamad Yunos N.Y."/>
            <person name="Chan K.-G."/>
        </authorList>
    </citation>
    <scope>NUCLEOTIDE SEQUENCE [LARGE SCALE GENOMIC DNA]</scope>
    <source>
        <strain evidence="2 3">ND03</strain>
    </source>
</reference>
<organism evidence="2 3">
    <name type="scientific">Pantoea rodasii</name>
    <dbReference type="NCBI Taxonomy" id="1076549"/>
    <lineage>
        <taxon>Bacteria</taxon>
        <taxon>Pseudomonadati</taxon>
        <taxon>Pseudomonadota</taxon>
        <taxon>Gammaproteobacteria</taxon>
        <taxon>Enterobacterales</taxon>
        <taxon>Erwiniaceae</taxon>
        <taxon>Pantoea</taxon>
    </lineage>
</organism>
<sequence length="62" mass="7354">MDKRSELDVEVTVEKTFADGEPNEFDTIIDKVHFRQINADGIRELNRITEKFGLFSDEYRKF</sequence>
<gene>
    <name evidence="2" type="ORF">QU24_21135</name>
</gene>
<evidence type="ECO:0000313" key="2">
    <source>
        <dbReference type="EMBL" id="KHJ66094.1"/>
    </source>
</evidence>
<dbReference type="RefSeq" id="WP_039335250.1">
    <property type="nucleotide sequence ID" value="NZ_JTJJ01000096.1"/>
</dbReference>